<comment type="pathway">
    <text evidence="1">Cell wall biogenesis; cell wall polysaccharide biosynthesis.</text>
</comment>
<evidence type="ECO:0008006" key="7">
    <source>
        <dbReference type="Google" id="ProtNLM"/>
    </source>
</evidence>
<dbReference type="AlphaFoldDB" id="A0A1U7IMW4"/>
<reference evidence="5 6" key="1">
    <citation type="submission" date="2016-11" db="EMBL/GenBank/DDBJ databases">
        <title>Draft Genome Sequences of Nine Cyanobacterial Strains from Diverse Habitats.</title>
        <authorList>
            <person name="Zhu T."/>
            <person name="Hou S."/>
            <person name="Lu X."/>
            <person name="Hess W.R."/>
        </authorList>
    </citation>
    <scope>NUCLEOTIDE SEQUENCE [LARGE SCALE GENOMIC DNA]</scope>
    <source>
        <strain evidence="5 6">IAM M-71</strain>
    </source>
</reference>
<comment type="similarity">
    <text evidence="2">Belongs to the glycosyltransferase 2 family.</text>
</comment>
<evidence type="ECO:0000256" key="3">
    <source>
        <dbReference type="ARBA" id="ARBA00022676"/>
    </source>
</evidence>
<evidence type="ECO:0000256" key="1">
    <source>
        <dbReference type="ARBA" id="ARBA00004776"/>
    </source>
</evidence>
<dbReference type="OrthoDB" id="9806824at2"/>
<dbReference type="SUPFAM" id="SSF53448">
    <property type="entry name" value="Nucleotide-diphospho-sugar transferases"/>
    <property type="match status" value="1"/>
</dbReference>
<organism evidence="5 6">
    <name type="scientific">[Phormidium ambiguum] IAM M-71</name>
    <dbReference type="NCBI Taxonomy" id="454136"/>
    <lineage>
        <taxon>Bacteria</taxon>
        <taxon>Bacillati</taxon>
        <taxon>Cyanobacteriota</taxon>
        <taxon>Cyanophyceae</taxon>
        <taxon>Oscillatoriophycideae</taxon>
        <taxon>Aerosakkonematales</taxon>
        <taxon>Aerosakkonemataceae</taxon>
        <taxon>Floridanema</taxon>
    </lineage>
</organism>
<evidence type="ECO:0000256" key="4">
    <source>
        <dbReference type="ARBA" id="ARBA00022679"/>
    </source>
</evidence>
<proteinExistence type="inferred from homology"/>
<dbReference type="PANTHER" id="PTHR43179">
    <property type="entry name" value="RHAMNOSYLTRANSFERASE WBBL"/>
    <property type="match status" value="1"/>
</dbReference>
<accession>A0A1U7IMW4</accession>
<sequence>MLSVIIPARNSKALTSNCLSSLLFTFQYVNFPTEFILIDDNSDEIEGILPLFLNFRKSVKAKVKIIRFQQRQHYTGVFTCGLSQAEGNQIFFLSNDMMLTPDFLKTVLSVANLEPEIGIVRGISQYTDSHPDHICAPPFPMRGYQDVLDFSNYISRYHGLHYVEDKLLSGDAILIKRTVLDKIGVMDTRFFGYFGDLDYGIRAKRAGFKLVCAKGAWLHHEGGGHIKHEANTENVNLNLKHQNRMEMVQAAYINFRQKWDTFLPETYPGYLNFDFEKMFAQKVNFSEYEAPKPLDLQICQAL</sequence>
<dbReference type="GO" id="GO:0016757">
    <property type="term" value="F:glycosyltransferase activity"/>
    <property type="evidence" value="ECO:0007669"/>
    <property type="project" value="UniProtKB-KW"/>
</dbReference>
<dbReference type="RefSeq" id="WP_073593099.1">
    <property type="nucleotide sequence ID" value="NZ_MRCE01000007.1"/>
</dbReference>
<dbReference type="InterPro" id="IPR029044">
    <property type="entry name" value="Nucleotide-diphossugar_trans"/>
</dbReference>
<name>A0A1U7IMW4_9CYAN</name>
<gene>
    <name evidence="5" type="ORF">NIES2119_08820</name>
</gene>
<dbReference type="Pfam" id="PF13641">
    <property type="entry name" value="Glyco_tranf_2_3"/>
    <property type="match status" value="1"/>
</dbReference>
<dbReference type="Gene3D" id="3.90.550.10">
    <property type="entry name" value="Spore Coat Polysaccharide Biosynthesis Protein SpsA, Chain A"/>
    <property type="match status" value="1"/>
</dbReference>
<dbReference type="EMBL" id="MRCE01000007">
    <property type="protein sequence ID" value="OKH38688.1"/>
    <property type="molecule type" value="Genomic_DNA"/>
</dbReference>
<comment type="caution">
    <text evidence="5">The sequence shown here is derived from an EMBL/GenBank/DDBJ whole genome shotgun (WGS) entry which is preliminary data.</text>
</comment>
<dbReference type="PANTHER" id="PTHR43179:SF12">
    <property type="entry name" value="GALACTOFURANOSYLTRANSFERASE GLFT2"/>
    <property type="match status" value="1"/>
</dbReference>
<evidence type="ECO:0000256" key="2">
    <source>
        <dbReference type="ARBA" id="ARBA00006739"/>
    </source>
</evidence>
<dbReference type="Proteomes" id="UP000185860">
    <property type="component" value="Unassembled WGS sequence"/>
</dbReference>
<dbReference type="STRING" id="454136.NIES2119_08820"/>
<protein>
    <recommendedName>
        <fullName evidence="7">Glycosyltransferase 2-like domain-containing protein</fullName>
    </recommendedName>
</protein>
<keyword evidence="3" id="KW-0328">Glycosyltransferase</keyword>
<keyword evidence="4" id="KW-0808">Transferase</keyword>
<evidence type="ECO:0000313" key="5">
    <source>
        <dbReference type="EMBL" id="OKH38688.1"/>
    </source>
</evidence>
<evidence type="ECO:0000313" key="6">
    <source>
        <dbReference type="Proteomes" id="UP000185860"/>
    </source>
</evidence>